<sequence length="126" mass="14219">MFVSAYIDEVSDFGLTDRRRHPRRQFAPKGLSAHSGGNSLIYDSPRRRKDGLRLKLAPNGFRGPVDECPFLEQVASLFAKFWRLAMIEKKSINSDREKRHEDRAPYFGVGNSVGRDGHAGRGSKLS</sequence>
<dbReference type="AlphaFoldDB" id="A0A0R3NG07"/>
<dbReference type="Proteomes" id="UP000052023">
    <property type="component" value="Unassembled WGS sequence"/>
</dbReference>
<evidence type="ECO:0000313" key="2">
    <source>
        <dbReference type="EMBL" id="KRR29053.1"/>
    </source>
</evidence>
<evidence type="ECO:0000256" key="1">
    <source>
        <dbReference type="SAM" id="MobiDB-lite"/>
    </source>
</evidence>
<reference evidence="2 3" key="1">
    <citation type="submission" date="2014-03" db="EMBL/GenBank/DDBJ databases">
        <title>Bradyrhizobium valentinum sp. nov., isolated from effective nodules of Lupinus mariae-josephae, a lupine endemic of basic-lime soils in Eastern Spain.</title>
        <authorList>
            <person name="Duran D."/>
            <person name="Rey L."/>
            <person name="Navarro A."/>
            <person name="Busquets A."/>
            <person name="Imperial J."/>
            <person name="Ruiz-Argueso T."/>
        </authorList>
    </citation>
    <scope>NUCLEOTIDE SEQUENCE [LARGE SCALE GENOMIC DNA]</scope>
    <source>
        <strain evidence="2 3">Ro19</strain>
    </source>
</reference>
<proteinExistence type="predicted"/>
<organism evidence="2 3">
    <name type="scientific">Bradyrhizobium retamae</name>
    <dbReference type="NCBI Taxonomy" id="1300035"/>
    <lineage>
        <taxon>Bacteria</taxon>
        <taxon>Pseudomonadati</taxon>
        <taxon>Pseudomonadota</taxon>
        <taxon>Alphaproteobacteria</taxon>
        <taxon>Hyphomicrobiales</taxon>
        <taxon>Nitrobacteraceae</taxon>
        <taxon>Bradyrhizobium</taxon>
    </lineage>
</organism>
<gene>
    <name evidence="2" type="ORF">CQ13_18070</name>
</gene>
<feature type="compositionally biased region" description="Basic and acidic residues" evidence="1">
    <location>
        <begin position="94"/>
        <end position="104"/>
    </location>
</feature>
<accession>A0A0R3NG07</accession>
<comment type="caution">
    <text evidence="2">The sequence shown here is derived from an EMBL/GenBank/DDBJ whole genome shotgun (WGS) entry which is preliminary data.</text>
</comment>
<protein>
    <submittedName>
        <fullName evidence="2">Uncharacterized protein</fullName>
    </submittedName>
</protein>
<name>A0A0R3NG07_9BRAD</name>
<feature type="region of interest" description="Disordered" evidence="1">
    <location>
        <begin position="94"/>
        <end position="126"/>
    </location>
</feature>
<feature type="region of interest" description="Disordered" evidence="1">
    <location>
        <begin position="24"/>
        <end position="45"/>
    </location>
</feature>
<evidence type="ECO:0000313" key="3">
    <source>
        <dbReference type="Proteomes" id="UP000052023"/>
    </source>
</evidence>
<keyword evidence="3" id="KW-1185">Reference proteome</keyword>
<dbReference type="EMBL" id="LLYA01000046">
    <property type="protein sequence ID" value="KRR29053.1"/>
    <property type="molecule type" value="Genomic_DNA"/>
</dbReference>